<protein>
    <recommendedName>
        <fullName evidence="3">Lysine N-acyltransferase MbtK</fullName>
    </recommendedName>
    <alternativeName>
        <fullName evidence="4">Mycobactin synthase protein K</fullName>
    </alternativeName>
</protein>
<evidence type="ECO:0000313" key="7">
    <source>
        <dbReference type="EMBL" id="OOK84395.1"/>
    </source>
</evidence>
<feature type="domain" description="Acyltransferase MbtK/IucB-like conserved" evidence="5">
    <location>
        <begin position="37"/>
        <end position="84"/>
    </location>
</feature>
<dbReference type="Pfam" id="PF13523">
    <property type="entry name" value="Acetyltransf_8"/>
    <property type="match status" value="1"/>
</dbReference>
<dbReference type="RefSeq" id="WP_023372018.1">
    <property type="nucleotide sequence ID" value="NZ_BLYZ01000001.1"/>
</dbReference>
<evidence type="ECO:0000256" key="1">
    <source>
        <dbReference type="ARBA" id="ARBA00003818"/>
    </source>
</evidence>
<proteinExistence type="predicted"/>
<dbReference type="SUPFAM" id="SSF55729">
    <property type="entry name" value="Acyl-CoA N-acyltransferases (Nat)"/>
    <property type="match status" value="1"/>
</dbReference>
<dbReference type="Gene3D" id="3.40.630.30">
    <property type="match status" value="1"/>
</dbReference>
<dbReference type="GO" id="GO:0016410">
    <property type="term" value="F:N-acyltransferase activity"/>
    <property type="evidence" value="ECO:0007669"/>
    <property type="project" value="TreeGrafter"/>
</dbReference>
<accession>A0A1V3XYW9</accession>
<dbReference type="PANTHER" id="PTHR31438">
    <property type="entry name" value="LYSINE N-ACYLTRANSFERASE C17G9.06C-RELATED"/>
    <property type="match status" value="1"/>
</dbReference>
<evidence type="ECO:0000313" key="8">
    <source>
        <dbReference type="Proteomes" id="UP000188532"/>
    </source>
</evidence>
<keyword evidence="7" id="KW-0808">Transferase</keyword>
<reference evidence="8 9" key="1">
    <citation type="submission" date="2017-02" db="EMBL/GenBank/DDBJ databases">
        <title>Complete genome sequences of Mycobacterium kansasii strains isolated from rhesus macaques.</title>
        <authorList>
            <person name="Panda A."/>
            <person name="Nagaraj S."/>
            <person name="Zhao X."/>
            <person name="Tettelin H."/>
            <person name="Detolla L.J."/>
        </authorList>
    </citation>
    <scope>NUCLEOTIDE SEQUENCE [LARGE SCALE GENOMIC DNA]</scope>
    <source>
        <strain evidence="7 8">11-3469</strain>
        <strain evidence="6 9">11-3813</strain>
    </source>
</reference>
<dbReference type="PANTHER" id="PTHR31438:SF1">
    <property type="entry name" value="LYSINE N-ACYLTRANSFERASE C17G9.06C-RELATED"/>
    <property type="match status" value="1"/>
</dbReference>
<dbReference type="EMBL" id="MVBM01000001">
    <property type="protein sequence ID" value="OOK82049.1"/>
    <property type="molecule type" value="Genomic_DNA"/>
</dbReference>
<dbReference type="GO" id="GO:0019290">
    <property type="term" value="P:siderophore biosynthetic process"/>
    <property type="evidence" value="ECO:0007669"/>
    <property type="project" value="InterPro"/>
</dbReference>
<evidence type="ECO:0000256" key="2">
    <source>
        <dbReference type="ARBA" id="ARBA00005102"/>
    </source>
</evidence>
<evidence type="ECO:0000256" key="3">
    <source>
        <dbReference type="ARBA" id="ARBA00020586"/>
    </source>
</evidence>
<sequence>MSEADALFPRQLTDLTDEVRNVPPPPTPAVPSPYAFRLADPDTDAEMIAEWMSRPHLARAWERVWPASRWQRYLRAQLDGNYSRPFVGSLDGQYHGYLELYWAAKDLISTLYEADPYDLGIHAATADPNIITLGVAQLLLPHFVASVLNAEPQCRRIIFDPDYRSKGIRHFCQNGGCVFLGEHELANRRVALYVLPRTLDDVPALRKQ</sequence>
<dbReference type="STRING" id="1768.B1T50_22775"/>
<dbReference type="UniPathway" id="UPA00011"/>
<organism evidence="7 8">
    <name type="scientific">Mycobacterium kansasii</name>
    <dbReference type="NCBI Taxonomy" id="1768"/>
    <lineage>
        <taxon>Bacteria</taxon>
        <taxon>Bacillati</taxon>
        <taxon>Actinomycetota</taxon>
        <taxon>Actinomycetes</taxon>
        <taxon>Mycobacteriales</taxon>
        <taxon>Mycobacteriaceae</taxon>
        <taxon>Mycobacterium</taxon>
    </lineage>
</organism>
<dbReference type="EMBL" id="MVBN01000001">
    <property type="protein sequence ID" value="OOK84395.1"/>
    <property type="molecule type" value="Genomic_DNA"/>
</dbReference>
<dbReference type="AlphaFoldDB" id="A0A1V3XYW9"/>
<evidence type="ECO:0000313" key="6">
    <source>
        <dbReference type="EMBL" id="OOK82049.1"/>
    </source>
</evidence>
<comment type="function">
    <text evidence="1">Acyltransferase required for the direct transfer of medium- to long-chain fatty acyl moieties from a carrier protein (MbtL) on to the epsilon-amino group of lysine residue in the mycobactin core.</text>
</comment>
<dbReference type="InterPro" id="IPR019432">
    <property type="entry name" value="Acyltransferase_MbtK/IucB-like"/>
</dbReference>
<gene>
    <name evidence="7" type="ORF">BZL29_0844</name>
    <name evidence="6" type="ORF">BZL30_1079</name>
</gene>
<comment type="caution">
    <text evidence="7">The sequence shown here is derived from an EMBL/GenBank/DDBJ whole genome shotgun (WGS) entry which is preliminary data.</text>
</comment>
<name>A0A1V3XYW9_MYCKA</name>
<dbReference type="SMART" id="SM01006">
    <property type="entry name" value="AlcB"/>
    <property type="match status" value="1"/>
</dbReference>
<dbReference type="InterPro" id="IPR016181">
    <property type="entry name" value="Acyl_CoA_acyltransferase"/>
</dbReference>
<dbReference type="Proteomes" id="UP000188532">
    <property type="component" value="Unassembled WGS sequence"/>
</dbReference>
<keyword evidence="7" id="KW-0012">Acyltransferase</keyword>
<evidence type="ECO:0000259" key="5">
    <source>
        <dbReference type="SMART" id="SM01006"/>
    </source>
</evidence>
<dbReference type="Proteomes" id="UP000189229">
    <property type="component" value="Unassembled WGS sequence"/>
</dbReference>
<dbReference type="GeneID" id="29699976"/>
<comment type="pathway">
    <text evidence="2">Siderophore biosynthesis; mycobactin biosynthesis.</text>
</comment>
<evidence type="ECO:0000256" key="4">
    <source>
        <dbReference type="ARBA" id="ARBA00031122"/>
    </source>
</evidence>
<evidence type="ECO:0000313" key="9">
    <source>
        <dbReference type="Proteomes" id="UP000189229"/>
    </source>
</evidence>